<dbReference type="InterPro" id="IPR041534">
    <property type="entry name" value="EF-hand_13"/>
</dbReference>
<dbReference type="SUPFAM" id="SSF47473">
    <property type="entry name" value="EF-hand"/>
    <property type="match status" value="1"/>
</dbReference>
<dbReference type="PANTHER" id="PTHR14095">
    <property type="entry name" value="PHOSPHATASE 2A REGULATORY SUBUNIT-RELATED"/>
    <property type="match status" value="1"/>
</dbReference>
<dbReference type="GO" id="GO:0000159">
    <property type="term" value="C:protein phosphatase type 2A complex"/>
    <property type="evidence" value="ECO:0007669"/>
    <property type="project" value="TreeGrafter"/>
</dbReference>
<evidence type="ECO:0000256" key="2">
    <source>
        <dbReference type="ARBA" id="ARBA00022837"/>
    </source>
</evidence>
<dbReference type="PANTHER" id="PTHR14095:SF0">
    <property type="entry name" value="MIP22305P"/>
    <property type="match status" value="1"/>
</dbReference>
<dbReference type="GO" id="GO:0019888">
    <property type="term" value="F:protein phosphatase regulator activity"/>
    <property type="evidence" value="ECO:0007669"/>
    <property type="project" value="TreeGrafter"/>
</dbReference>
<dbReference type="GO" id="GO:0005509">
    <property type="term" value="F:calcium ion binding"/>
    <property type="evidence" value="ECO:0007669"/>
    <property type="project" value="InterPro"/>
</dbReference>
<evidence type="ECO:0000256" key="3">
    <source>
        <dbReference type="SAM" id="MobiDB-lite"/>
    </source>
</evidence>
<reference evidence="5" key="1">
    <citation type="submission" date="2020-11" db="EMBL/GenBank/DDBJ databases">
        <authorList>
            <person name="Tran Van P."/>
        </authorList>
    </citation>
    <scope>NUCLEOTIDE SEQUENCE</scope>
</reference>
<dbReference type="FunFam" id="1.10.238.10:FF:000628">
    <property type="entry name" value="Serine/threonine-protein phosphatase 2A regulatory subunit B'' subunit beta"/>
    <property type="match status" value="1"/>
</dbReference>
<dbReference type="AlphaFoldDB" id="A0A7R9HBG8"/>
<protein>
    <recommendedName>
        <fullName evidence="4">EF-hand domain-containing protein</fullName>
    </recommendedName>
</protein>
<dbReference type="InterPro" id="IPR011992">
    <property type="entry name" value="EF-hand-dom_pair"/>
</dbReference>
<evidence type="ECO:0000313" key="5">
    <source>
        <dbReference type="EMBL" id="CAD7415281.1"/>
    </source>
</evidence>
<dbReference type="Pfam" id="PF17958">
    <property type="entry name" value="EF-hand_13"/>
    <property type="match status" value="1"/>
</dbReference>
<dbReference type="InterPro" id="IPR018247">
    <property type="entry name" value="EF_Hand_1_Ca_BS"/>
</dbReference>
<dbReference type="EMBL" id="OC325734">
    <property type="protein sequence ID" value="CAD7415281.1"/>
    <property type="molecule type" value="Genomic_DNA"/>
</dbReference>
<dbReference type="Gene3D" id="1.10.238.220">
    <property type="match status" value="1"/>
</dbReference>
<organism evidence="5">
    <name type="scientific">Timema cristinae</name>
    <name type="common">Walking stick</name>
    <dbReference type="NCBI Taxonomy" id="61476"/>
    <lineage>
        <taxon>Eukaryota</taxon>
        <taxon>Metazoa</taxon>
        <taxon>Ecdysozoa</taxon>
        <taxon>Arthropoda</taxon>
        <taxon>Hexapoda</taxon>
        <taxon>Insecta</taxon>
        <taxon>Pterygota</taxon>
        <taxon>Neoptera</taxon>
        <taxon>Polyneoptera</taxon>
        <taxon>Phasmatodea</taxon>
        <taxon>Timematodea</taxon>
        <taxon>Timematoidea</taxon>
        <taxon>Timematidae</taxon>
        <taxon>Timema</taxon>
    </lineage>
</organism>
<keyword evidence="1" id="KW-0479">Metal-binding</keyword>
<dbReference type="CDD" id="cd21504">
    <property type="entry name" value="PPP2R3A_B-like"/>
    <property type="match status" value="1"/>
</dbReference>
<accession>A0A7R9HBG8</accession>
<name>A0A7R9HBG8_TIMCR</name>
<feature type="region of interest" description="Disordered" evidence="3">
    <location>
        <begin position="377"/>
        <end position="400"/>
    </location>
</feature>
<dbReference type="InterPro" id="IPR002048">
    <property type="entry name" value="EF_hand_dom"/>
</dbReference>
<dbReference type="Gene3D" id="1.10.238.10">
    <property type="entry name" value="EF-hand"/>
    <property type="match status" value="1"/>
</dbReference>
<sequence length="400" mass="47339">MQVIARIFYCVNRSWSGRISLPELRRSNLLRVIQLLEEEEDINQVTSYFSYEHFYVIYCRFWELDRDHDLFIDRQDLHRHSEHALSTRIIERIFSGAVTRGARQQSDKMSYTEFVWFLLSEEDKTHPTAIEYWFRCMDLDGDGYLSMYELEYFYEEQLQRMEAIGIETLPFEDCLCQMLDMIHPATPGKISLSDLKQCKMTSIFFDTFFNLEKYLDHEQRDPFASQREHDTDGQELREDPNSKSFCDLVSVLNDHFVPKHNEIVQTFTFSKRDQQPNESIVEYVAVLRELANRYNFGTFTNRLLWDRLVQGIMDETVQREMLSKNERKLNEAISMAVSSEAVAQHQRVMRLTSATLVGYQDQETGLLEIHRLSRNHQFQQRGANNQQKKFSKSTKGSTVL</sequence>
<feature type="region of interest" description="Disordered" evidence="3">
    <location>
        <begin position="222"/>
        <end position="241"/>
    </location>
</feature>
<dbReference type="PROSITE" id="PS00018">
    <property type="entry name" value="EF_HAND_1"/>
    <property type="match status" value="1"/>
</dbReference>
<evidence type="ECO:0000259" key="4">
    <source>
        <dbReference type="PROSITE" id="PS50222"/>
    </source>
</evidence>
<gene>
    <name evidence="5" type="ORF">TCEB3V08_LOCUS12381</name>
</gene>
<keyword evidence="2" id="KW-0106">Calcium</keyword>
<evidence type="ECO:0000256" key="1">
    <source>
        <dbReference type="ARBA" id="ARBA00022723"/>
    </source>
</evidence>
<dbReference type="Pfam" id="PF13499">
    <property type="entry name" value="EF-hand_7"/>
    <property type="match status" value="1"/>
</dbReference>
<dbReference type="PROSITE" id="PS50222">
    <property type="entry name" value="EF_HAND_2"/>
    <property type="match status" value="1"/>
</dbReference>
<feature type="domain" description="EF-hand" evidence="4">
    <location>
        <begin position="125"/>
        <end position="160"/>
    </location>
</feature>
<proteinExistence type="predicted"/>